<comment type="catalytic activity">
    <reaction evidence="6">
        <text>Random hydrolysis of (1-&gt;4)-linkages between N-acetyl-beta-D-glucosamine and D-glucuronate residues in hyaluronate.</text>
        <dbReference type="EC" id="3.2.1.35"/>
    </reaction>
</comment>
<evidence type="ECO:0000256" key="4">
    <source>
        <dbReference type="PIRSR" id="PIRSR038193-1"/>
    </source>
</evidence>
<evidence type="ECO:0000256" key="3">
    <source>
        <dbReference type="PIRNR" id="PIRNR038193"/>
    </source>
</evidence>
<keyword evidence="6" id="KW-0326">Glycosidase</keyword>
<keyword evidence="2 5" id="KW-1015">Disulfide bond</keyword>
<dbReference type="PANTHER" id="PTHR11769:SF35">
    <property type="entry name" value="HYALURONIDASE"/>
    <property type="match status" value="1"/>
</dbReference>
<protein>
    <recommendedName>
        <fullName evidence="6">Hyaluronidase</fullName>
        <ecNumber evidence="6">3.2.1.35</ecNumber>
    </recommendedName>
</protein>
<dbReference type="WBParaSite" id="SMUV_0000094701-mRNA-1">
    <property type="protein sequence ID" value="SMUV_0000094701-mRNA-1"/>
    <property type="gene ID" value="SMUV_0000094701"/>
</dbReference>
<keyword evidence="6" id="KW-0378">Hydrolase</keyword>
<dbReference type="Pfam" id="PF01630">
    <property type="entry name" value="Glyco_hydro_56"/>
    <property type="match status" value="1"/>
</dbReference>
<dbReference type="SUPFAM" id="SSF51445">
    <property type="entry name" value="(Trans)glycosidases"/>
    <property type="match status" value="1"/>
</dbReference>
<dbReference type="GO" id="GO:0030214">
    <property type="term" value="P:hyaluronan catabolic process"/>
    <property type="evidence" value="ECO:0007669"/>
    <property type="project" value="TreeGrafter"/>
</dbReference>
<feature type="disulfide bond" evidence="5">
    <location>
        <begin position="20"/>
        <end position="305"/>
    </location>
</feature>
<dbReference type="STRING" id="451379.A0A0N5A9Y7"/>
<feature type="active site" description="Proton donor" evidence="4">
    <location>
        <position position="107"/>
    </location>
</feature>
<sequence length="337" mass="38785">MLQAFIIKFQVYWNIPSEICFSQSSITSVEDYGFIVNTNHSFYGEHIVTLYSNKFGAYPCYDEYGVEHFGGLPQKANLTEHLLKVKADIKVAIPNENFNGLAIIDYEEWRPLFAMNWGSKHIYQQKSVEYVYNRTRNISKKSAISIATIEFERYALRFMTATLQLGKKLRPKGKWGFYGFPYCNSEAGRSELTCSPDFQRLNNWLIKLLWHANVLYPSIYFSGESPTNYNYLHAAAVLTEAKRLSLMFQQPKPVYAFTKFEYNSYSVQNTFYKRADLCASIAQSFNLGIDGLIFWSTSKRIRERCSALNEFVQTVVGPYVQAITAFSEYCSIAKCSG</sequence>
<proteinExistence type="inferred from homology"/>
<dbReference type="Proteomes" id="UP000046393">
    <property type="component" value="Unplaced"/>
</dbReference>
<feature type="disulfide bond" evidence="5">
    <location>
        <begin position="183"/>
        <end position="194"/>
    </location>
</feature>
<dbReference type="PRINTS" id="PR00846">
    <property type="entry name" value="GLHYDRLASE56"/>
</dbReference>
<dbReference type="InterPro" id="IPR018155">
    <property type="entry name" value="Hyaluronidase"/>
</dbReference>
<evidence type="ECO:0000256" key="5">
    <source>
        <dbReference type="PIRSR" id="PIRSR038193-3"/>
    </source>
</evidence>
<evidence type="ECO:0000313" key="8">
    <source>
        <dbReference type="WBParaSite" id="SMUV_0000094701-mRNA-1"/>
    </source>
</evidence>
<dbReference type="GO" id="GO:0004415">
    <property type="term" value="F:hyalurononglucosaminidase activity"/>
    <property type="evidence" value="ECO:0007669"/>
    <property type="project" value="UniProtKB-UniRule"/>
</dbReference>
<accession>A0A0N5A9Y7</accession>
<dbReference type="AlphaFoldDB" id="A0A0N5A9Y7"/>
<dbReference type="InterPro" id="IPR017853">
    <property type="entry name" value="GH"/>
</dbReference>
<name>A0A0N5A9Y7_9BILA</name>
<dbReference type="GO" id="GO:0005975">
    <property type="term" value="P:carbohydrate metabolic process"/>
    <property type="evidence" value="ECO:0007669"/>
    <property type="project" value="UniProtKB-UniRule"/>
</dbReference>
<dbReference type="EC" id="3.2.1.35" evidence="6"/>
<dbReference type="PANTHER" id="PTHR11769">
    <property type="entry name" value="HYALURONIDASE"/>
    <property type="match status" value="1"/>
</dbReference>
<dbReference type="PIRSF" id="PIRSF038193">
    <property type="entry name" value="Hyaluronidase"/>
    <property type="match status" value="1"/>
</dbReference>
<reference evidence="8" key="1">
    <citation type="submission" date="2017-02" db="UniProtKB">
        <authorList>
            <consortium name="WormBaseParasite"/>
        </authorList>
    </citation>
    <scope>IDENTIFICATION</scope>
</reference>
<comment type="similarity">
    <text evidence="1 3 6">Belongs to the glycosyl hydrolase 56 family.</text>
</comment>
<dbReference type="Gene3D" id="3.20.20.70">
    <property type="entry name" value="Aldolase class I"/>
    <property type="match status" value="1"/>
</dbReference>
<evidence type="ECO:0000256" key="2">
    <source>
        <dbReference type="ARBA" id="ARBA00023157"/>
    </source>
</evidence>
<evidence type="ECO:0000313" key="7">
    <source>
        <dbReference type="Proteomes" id="UP000046393"/>
    </source>
</evidence>
<dbReference type="InterPro" id="IPR013785">
    <property type="entry name" value="Aldolase_TIM"/>
</dbReference>
<evidence type="ECO:0000256" key="1">
    <source>
        <dbReference type="ARBA" id="ARBA00008871"/>
    </source>
</evidence>
<organism evidence="7 8">
    <name type="scientific">Syphacia muris</name>
    <dbReference type="NCBI Taxonomy" id="451379"/>
    <lineage>
        <taxon>Eukaryota</taxon>
        <taxon>Metazoa</taxon>
        <taxon>Ecdysozoa</taxon>
        <taxon>Nematoda</taxon>
        <taxon>Chromadorea</taxon>
        <taxon>Rhabditida</taxon>
        <taxon>Spirurina</taxon>
        <taxon>Oxyuridomorpha</taxon>
        <taxon>Oxyuroidea</taxon>
        <taxon>Oxyuridae</taxon>
        <taxon>Syphacia</taxon>
    </lineage>
</organism>
<keyword evidence="7" id="KW-1185">Reference proteome</keyword>
<evidence type="ECO:0000256" key="6">
    <source>
        <dbReference type="RuleBase" id="RU610713"/>
    </source>
</evidence>